<dbReference type="EMBL" id="CP013187">
    <property type="protein sequence ID" value="ALO43159.1"/>
    <property type="molecule type" value="Genomic_DNA"/>
</dbReference>
<evidence type="ECO:0000256" key="1">
    <source>
        <dbReference type="SAM" id="MobiDB-lite"/>
    </source>
</evidence>
<organism evidence="2 3">
    <name type="scientific">Pseudoalteromonas phenolica</name>
    <dbReference type="NCBI Taxonomy" id="161398"/>
    <lineage>
        <taxon>Bacteria</taxon>
        <taxon>Pseudomonadati</taxon>
        <taxon>Pseudomonadota</taxon>
        <taxon>Gammaproteobacteria</taxon>
        <taxon>Alteromonadales</taxon>
        <taxon>Pseudoalteromonadaceae</taxon>
        <taxon>Pseudoalteromonas</taxon>
    </lineage>
</organism>
<dbReference type="AlphaFoldDB" id="A0A0S2K3T6"/>
<keyword evidence="3" id="KW-1185">Reference proteome</keyword>
<feature type="compositionally biased region" description="Basic and acidic residues" evidence="1">
    <location>
        <begin position="23"/>
        <end position="33"/>
    </location>
</feature>
<reference evidence="2 3" key="1">
    <citation type="submission" date="2015-11" db="EMBL/GenBank/DDBJ databases">
        <authorList>
            <person name="Zhang Y."/>
            <person name="Guo Z."/>
        </authorList>
    </citation>
    <scope>NUCLEOTIDE SEQUENCE [LARGE SCALE GENOMIC DNA]</scope>
    <source>
        <strain evidence="2 3">KCTC 12086</strain>
    </source>
</reference>
<dbReference type="Proteomes" id="UP000061457">
    <property type="component" value="Chromosome I"/>
</dbReference>
<feature type="region of interest" description="Disordered" evidence="1">
    <location>
        <begin position="1"/>
        <end position="33"/>
    </location>
</feature>
<evidence type="ECO:0000313" key="3">
    <source>
        <dbReference type="Proteomes" id="UP000061457"/>
    </source>
</evidence>
<proteinExistence type="predicted"/>
<evidence type="ECO:0000313" key="2">
    <source>
        <dbReference type="EMBL" id="ALO43159.1"/>
    </source>
</evidence>
<name>A0A0S2K3T6_9GAMM</name>
<dbReference type="PATRIC" id="fig|161398.10.peg.2728"/>
<accession>A0A0S2K3T6</accession>
<dbReference type="KEGG" id="pphe:PP2015_2672"/>
<gene>
    <name evidence="2" type="ORF">PP2015_2672</name>
</gene>
<sequence length="33" mass="3570">MSILSKYAYIPGNNGDGADDNDEPPKSKEKSLD</sequence>
<protein>
    <submittedName>
        <fullName evidence="2">Uncharacterized protein</fullName>
    </submittedName>
</protein>
<dbReference type="STRING" id="161398.PP2015_2672"/>